<evidence type="ECO:0000256" key="2">
    <source>
        <dbReference type="SAM" id="SignalP"/>
    </source>
</evidence>
<dbReference type="RefSeq" id="WP_265361256.1">
    <property type="nucleotide sequence ID" value="NZ_CP110636.1"/>
</dbReference>
<keyword evidence="4" id="KW-1185">Reference proteome</keyword>
<keyword evidence="3" id="KW-0067">ATP-binding</keyword>
<evidence type="ECO:0000313" key="4">
    <source>
        <dbReference type="Proteomes" id="UP001164959"/>
    </source>
</evidence>
<reference evidence="3" key="1">
    <citation type="submission" date="2022-11" db="EMBL/GenBank/DDBJ databases">
        <title>Identification and genomic analyses of a novel endophytic actinobacterium Streptomyces endophytica sp. nov. with potential for biocontrol of Yam anthracnose.</title>
        <authorList>
            <person name="Huang X."/>
        </authorList>
    </citation>
    <scope>NUCLEOTIDE SEQUENCE</scope>
    <source>
        <strain evidence="3">HNM0140</strain>
    </source>
</reference>
<proteinExistence type="predicted"/>
<dbReference type="Proteomes" id="UP001164959">
    <property type="component" value="Chromosome"/>
</dbReference>
<organism evidence="3 4">
    <name type="scientific">Streptomyces endophytica</name>
    <dbReference type="NCBI Taxonomy" id="2991496"/>
    <lineage>
        <taxon>Bacteria</taxon>
        <taxon>Bacillati</taxon>
        <taxon>Actinomycetota</taxon>
        <taxon>Actinomycetes</taxon>
        <taxon>Kitasatosporales</taxon>
        <taxon>Streptomycetaceae</taxon>
        <taxon>Streptomyces</taxon>
    </lineage>
</organism>
<feature type="region of interest" description="Disordered" evidence="1">
    <location>
        <begin position="140"/>
        <end position="193"/>
    </location>
</feature>
<evidence type="ECO:0000256" key="1">
    <source>
        <dbReference type="SAM" id="MobiDB-lite"/>
    </source>
</evidence>
<keyword evidence="2" id="KW-0732">Signal</keyword>
<evidence type="ECO:0000313" key="3">
    <source>
        <dbReference type="EMBL" id="UZJ29736.1"/>
    </source>
</evidence>
<feature type="signal peptide" evidence="2">
    <location>
        <begin position="1"/>
        <end position="32"/>
    </location>
</feature>
<dbReference type="EMBL" id="CP110636">
    <property type="protein sequence ID" value="UZJ29736.1"/>
    <property type="molecule type" value="Genomic_DNA"/>
</dbReference>
<keyword evidence="3" id="KW-0547">Nucleotide-binding</keyword>
<dbReference type="GO" id="GO:0005524">
    <property type="term" value="F:ATP binding"/>
    <property type="evidence" value="ECO:0007669"/>
    <property type="project" value="UniProtKB-KW"/>
</dbReference>
<gene>
    <name evidence="3" type="ORF">OJ254_03825</name>
</gene>
<sequence>MSLPVTRRIARAALLVAAGAAPVVAAAGTASAATLPVKAPDLVGGLTAPLDSHKTGDTLDRATHHGVGVLNEAGNKAATKLAPALVETAGPVVKKAMPLTQGAANKAEDVVRPVAKDGVSTNSLPAKAAGGLLRAPDALAGRPPGCSARRTRWPERPPGCSARPTRWPGRPPGWSAGRRRAGCSAGCRSAAEA</sequence>
<protein>
    <submittedName>
        <fullName evidence="3">ATP-binding protein</fullName>
    </submittedName>
</protein>
<accession>A0ABY6P7G3</accession>
<feature type="compositionally biased region" description="Low complexity" evidence="1">
    <location>
        <begin position="163"/>
        <end position="193"/>
    </location>
</feature>
<feature type="chain" id="PRO_5046486951" evidence="2">
    <location>
        <begin position="33"/>
        <end position="193"/>
    </location>
</feature>
<name>A0ABY6P7G3_9ACTN</name>